<dbReference type="Proteomes" id="UP000437017">
    <property type="component" value="Unassembled WGS sequence"/>
</dbReference>
<reference evidence="2 3" key="1">
    <citation type="journal article" date="2019" name="PLoS ONE">
        <title>Genomic analyses reveal an absence of contemporary introgressive admixture between fin whales and blue whales, despite known hybrids.</title>
        <authorList>
            <person name="Westbury M.V."/>
            <person name="Petersen B."/>
            <person name="Lorenzen E.D."/>
        </authorList>
    </citation>
    <scope>NUCLEOTIDE SEQUENCE [LARGE SCALE GENOMIC DNA]</scope>
    <source>
        <strain evidence="2">FinWhale-01</strain>
    </source>
</reference>
<evidence type="ECO:0000256" key="1">
    <source>
        <dbReference type="SAM" id="MobiDB-lite"/>
    </source>
</evidence>
<feature type="non-terminal residue" evidence="2">
    <location>
        <position position="1"/>
    </location>
</feature>
<sequence length="88" mass="9842">PVESAEGGPSEEALEASREPPVDVTKDPSLQDALEVDLAISVSEISLEEKVKALSPEEERRKWEEGCIDYLGKDAFVRIQEKLDRFLQ</sequence>
<feature type="compositionally biased region" description="Basic and acidic residues" evidence="1">
    <location>
        <begin position="15"/>
        <end position="26"/>
    </location>
</feature>
<protein>
    <submittedName>
        <fullName evidence="2">Uncharacterized protein</fullName>
    </submittedName>
</protein>
<dbReference type="AlphaFoldDB" id="A0A643BYU6"/>
<keyword evidence="3" id="KW-1185">Reference proteome</keyword>
<name>A0A643BYU6_BALPH</name>
<feature type="region of interest" description="Disordered" evidence="1">
    <location>
        <begin position="1"/>
        <end position="30"/>
    </location>
</feature>
<proteinExistence type="predicted"/>
<accession>A0A643BYU6</accession>
<gene>
    <name evidence="2" type="ORF">E2I00_016058</name>
</gene>
<organism evidence="2 3">
    <name type="scientific">Balaenoptera physalus</name>
    <name type="common">Fin whale</name>
    <name type="synonym">Balaena physalus</name>
    <dbReference type="NCBI Taxonomy" id="9770"/>
    <lineage>
        <taxon>Eukaryota</taxon>
        <taxon>Metazoa</taxon>
        <taxon>Chordata</taxon>
        <taxon>Craniata</taxon>
        <taxon>Vertebrata</taxon>
        <taxon>Euteleostomi</taxon>
        <taxon>Mammalia</taxon>
        <taxon>Eutheria</taxon>
        <taxon>Laurasiatheria</taxon>
        <taxon>Artiodactyla</taxon>
        <taxon>Whippomorpha</taxon>
        <taxon>Cetacea</taxon>
        <taxon>Mysticeti</taxon>
        <taxon>Balaenopteridae</taxon>
        <taxon>Balaenoptera</taxon>
    </lineage>
</organism>
<dbReference type="OrthoDB" id="2014201at2759"/>
<comment type="caution">
    <text evidence="2">The sequence shown here is derived from an EMBL/GenBank/DDBJ whole genome shotgun (WGS) entry which is preliminary data.</text>
</comment>
<evidence type="ECO:0000313" key="3">
    <source>
        <dbReference type="Proteomes" id="UP000437017"/>
    </source>
</evidence>
<dbReference type="EMBL" id="SGJD01003322">
    <property type="protein sequence ID" value="KAB0393176.1"/>
    <property type="molecule type" value="Genomic_DNA"/>
</dbReference>
<evidence type="ECO:0000313" key="2">
    <source>
        <dbReference type="EMBL" id="KAB0393176.1"/>
    </source>
</evidence>